<feature type="transmembrane region" description="Helical" evidence="2">
    <location>
        <begin position="61"/>
        <end position="86"/>
    </location>
</feature>
<dbReference type="EMBL" id="JBHUIG010000037">
    <property type="protein sequence ID" value="MFD2322158.1"/>
    <property type="molecule type" value="Genomic_DNA"/>
</dbReference>
<evidence type="ECO:0000256" key="1">
    <source>
        <dbReference type="SAM" id="MobiDB-lite"/>
    </source>
</evidence>
<dbReference type="Proteomes" id="UP001597287">
    <property type="component" value="Unassembled WGS sequence"/>
</dbReference>
<name>A0ABW5EW62_9BURK</name>
<gene>
    <name evidence="3" type="ORF">ACFSPV_26125</name>
</gene>
<keyword evidence="2" id="KW-1133">Transmembrane helix</keyword>
<sequence>MKRGKPVPPPATPTPTPTPTPTSTMPTAEDWLARIAALDATQPPAAPPCLRNTRKAKRRKAFTVMAMLVLLALLAIALAVAVQLMWVR</sequence>
<proteinExistence type="predicted"/>
<dbReference type="RefSeq" id="WP_380109974.1">
    <property type="nucleotide sequence ID" value="NZ_JBHSIH010000001.1"/>
</dbReference>
<accession>A0ABW5EW62</accession>
<feature type="compositionally biased region" description="Pro residues" evidence="1">
    <location>
        <begin position="1"/>
        <end position="20"/>
    </location>
</feature>
<evidence type="ECO:0000256" key="2">
    <source>
        <dbReference type="SAM" id="Phobius"/>
    </source>
</evidence>
<comment type="caution">
    <text evidence="3">The sequence shown here is derived from an EMBL/GenBank/DDBJ whole genome shotgun (WGS) entry which is preliminary data.</text>
</comment>
<organism evidence="3 4">
    <name type="scientific">Delftia deserti</name>
    <dbReference type="NCBI Taxonomy" id="1651218"/>
    <lineage>
        <taxon>Bacteria</taxon>
        <taxon>Pseudomonadati</taxon>
        <taxon>Pseudomonadota</taxon>
        <taxon>Betaproteobacteria</taxon>
        <taxon>Burkholderiales</taxon>
        <taxon>Comamonadaceae</taxon>
        <taxon>Delftia</taxon>
    </lineage>
</organism>
<protein>
    <submittedName>
        <fullName evidence="3">Uncharacterized protein</fullName>
    </submittedName>
</protein>
<feature type="region of interest" description="Disordered" evidence="1">
    <location>
        <begin position="1"/>
        <end position="26"/>
    </location>
</feature>
<reference evidence="4" key="1">
    <citation type="journal article" date="2019" name="Int. J. Syst. Evol. Microbiol.">
        <title>The Global Catalogue of Microorganisms (GCM) 10K type strain sequencing project: providing services to taxonomists for standard genome sequencing and annotation.</title>
        <authorList>
            <consortium name="The Broad Institute Genomics Platform"/>
            <consortium name="The Broad Institute Genome Sequencing Center for Infectious Disease"/>
            <person name="Wu L."/>
            <person name="Ma J."/>
        </authorList>
    </citation>
    <scope>NUCLEOTIDE SEQUENCE [LARGE SCALE GENOMIC DNA]</scope>
    <source>
        <strain evidence="4">CCUG 62793</strain>
    </source>
</reference>
<evidence type="ECO:0000313" key="4">
    <source>
        <dbReference type="Proteomes" id="UP001597287"/>
    </source>
</evidence>
<keyword evidence="2" id="KW-0812">Transmembrane</keyword>
<evidence type="ECO:0000313" key="3">
    <source>
        <dbReference type="EMBL" id="MFD2322158.1"/>
    </source>
</evidence>
<keyword evidence="2" id="KW-0472">Membrane</keyword>
<keyword evidence="4" id="KW-1185">Reference proteome</keyword>